<evidence type="ECO:0000313" key="1">
    <source>
        <dbReference type="EMBL" id="ETV65875.1"/>
    </source>
</evidence>
<dbReference type="VEuPathDB" id="FungiDB:H257_17515"/>
<protein>
    <submittedName>
        <fullName evidence="1">Uncharacterized protein</fullName>
    </submittedName>
</protein>
<proteinExistence type="predicted"/>
<dbReference type="GeneID" id="20819511"/>
<dbReference type="AlphaFoldDB" id="W4FEH0"/>
<dbReference type="RefSeq" id="XP_009844628.1">
    <property type="nucleotide sequence ID" value="XM_009846326.1"/>
</dbReference>
<name>W4FEH0_APHAT</name>
<dbReference type="EMBL" id="KI913222">
    <property type="protein sequence ID" value="ETV65875.1"/>
    <property type="molecule type" value="Genomic_DNA"/>
</dbReference>
<gene>
    <name evidence="1" type="ORF">H257_17515</name>
</gene>
<organism evidence="1">
    <name type="scientific">Aphanomyces astaci</name>
    <name type="common">Crayfish plague agent</name>
    <dbReference type="NCBI Taxonomy" id="112090"/>
    <lineage>
        <taxon>Eukaryota</taxon>
        <taxon>Sar</taxon>
        <taxon>Stramenopiles</taxon>
        <taxon>Oomycota</taxon>
        <taxon>Saprolegniomycetes</taxon>
        <taxon>Saprolegniales</taxon>
        <taxon>Verrucalvaceae</taxon>
        <taxon>Aphanomyces</taxon>
    </lineage>
</organism>
<accession>W4FEH0</accession>
<reference evidence="1" key="1">
    <citation type="submission" date="2013-12" db="EMBL/GenBank/DDBJ databases">
        <title>The Genome Sequence of Aphanomyces astaci APO3.</title>
        <authorList>
            <consortium name="The Broad Institute Genomics Platform"/>
            <person name="Russ C."/>
            <person name="Tyler B."/>
            <person name="van West P."/>
            <person name="Dieguez-Uribeondo J."/>
            <person name="Young S.K."/>
            <person name="Zeng Q."/>
            <person name="Gargeya S."/>
            <person name="Fitzgerald M."/>
            <person name="Abouelleil A."/>
            <person name="Alvarado L."/>
            <person name="Chapman S.B."/>
            <person name="Gainer-Dewar J."/>
            <person name="Goldberg J."/>
            <person name="Griggs A."/>
            <person name="Gujja S."/>
            <person name="Hansen M."/>
            <person name="Howarth C."/>
            <person name="Imamovic A."/>
            <person name="Ireland A."/>
            <person name="Larimer J."/>
            <person name="McCowan C."/>
            <person name="Murphy C."/>
            <person name="Pearson M."/>
            <person name="Poon T.W."/>
            <person name="Priest M."/>
            <person name="Roberts A."/>
            <person name="Saif S."/>
            <person name="Shea T."/>
            <person name="Sykes S."/>
            <person name="Wortman J."/>
            <person name="Nusbaum C."/>
            <person name="Birren B."/>
        </authorList>
    </citation>
    <scope>NUCLEOTIDE SEQUENCE [LARGE SCALE GENOMIC DNA]</scope>
    <source>
        <strain evidence="1">APO3</strain>
    </source>
</reference>
<sequence length="110" mass="12304">MGHVHGSVPCRNQRPTRSVQCVPIACVAVSVRDSVAVVRHGDLRRPRPHERAQVCRGQAEEHVRLDGTWYVRGAEARTGAMVSHIPKCRNHPSSKAGPVWRCSVRYLSYL</sequence>